<feature type="region of interest" description="Disordered" evidence="2">
    <location>
        <begin position="430"/>
        <end position="452"/>
    </location>
</feature>
<protein>
    <recommendedName>
        <fullName evidence="3">CCHC-type domain-containing protein</fullName>
    </recommendedName>
</protein>
<dbReference type="Pfam" id="PF14223">
    <property type="entry name" value="Retrotran_gag_2"/>
    <property type="match status" value="1"/>
</dbReference>
<gene>
    <name evidence="4" type="ORF">Tci_058101</name>
</gene>
<sequence length="452" mass="50363">MGIPNEHKLKFNSIKDANSLLRAVEKRFEGNAATKKTQRNLLKQQYEKFTASSSEVLDQTFDRLQKIISQLEIHGESISQEDVNQKFLRSLSPEWNTHTIVKGTSSSNTNTQNVSFLSSNNISSTNGEVNTAHGVTTANTQATDVNSTIINNLSDAVICSSLQMAMLTIREMRFLKNTGRKFFMNGNETIGFDKSKAECYNCHKKRHFARECKASRNQENKNRESTRKTVPVETHASSALACDGLGGYDWSDQAKDGPTNFALMAYSSTSSNSEILDKCKTGLEYNVVPPPYTGNFLPPKPNFSGLEEFVNEFIVSEPTVKKPMVETSEAKDSADKLKVDRKNFSSPIIEDWISDSEDEDESKPKIEKTTVKPSFAKIEFVKSKEQVKSPRKTTVIQGNISCLTNYDEINGGYVAFEGWLVQWLRVNPNNDNTTSTGSSSSNENDDGLLLGM</sequence>
<feature type="non-terminal residue" evidence="4">
    <location>
        <position position="452"/>
    </location>
</feature>
<comment type="caution">
    <text evidence="4">The sequence shown here is derived from an EMBL/GenBank/DDBJ whole genome shotgun (WGS) entry which is preliminary data.</text>
</comment>
<dbReference type="SUPFAM" id="SSF57756">
    <property type="entry name" value="Retrovirus zinc finger-like domains"/>
    <property type="match status" value="1"/>
</dbReference>
<feature type="domain" description="CCHC-type" evidence="3">
    <location>
        <begin position="199"/>
        <end position="213"/>
    </location>
</feature>
<feature type="region of interest" description="Disordered" evidence="2">
    <location>
        <begin position="213"/>
        <end position="232"/>
    </location>
</feature>
<proteinExistence type="predicted"/>
<dbReference type="PROSITE" id="PS50158">
    <property type="entry name" value="ZF_CCHC"/>
    <property type="match status" value="1"/>
</dbReference>
<keyword evidence="1" id="KW-0863">Zinc-finger</keyword>
<dbReference type="InterPro" id="IPR036875">
    <property type="entry name" value="Znf_CCHC_sf"/>
</dbReference>
<name>A0A6L2NIU8_TANCI</name>
<dbReference type="EMBL" id="BKCJ010009255">
    <property type="protein sequence ID" value="GEU86123.1"/>
    <property type="molecule type" value="Genomic_DNA"/>
</dbReference>
<dbReference type="Gene3D" id="4.10.60.10">
    <property type="entry name" value="Zinc finger, CCHC-type"/>
    <property type="match status" value="1"/>
</dbReference>
<evidence type="ECO:0000259" key="3">
    <source>
        <dbReference type="PROSITE" id="PS50158"/>
    </source>
</evidence>
<evidence type="ECO:0000313" key="4">
    <source>
        <dbReference type="EMBL" id="GEU86123.1"/>
    </source>
</evidence>
<evidence type="ECO:0000256" key="1">
    <source>
        <dbReference type="PROSITE-ProRule" id="PRU00047"/>
    </source>
</evidence>
<dbReference type="AlphaFoldDB" id="A0A6L2NIU8"/>
<dbReference type="GO" id="GO:0003676">
    <property type="term" value="F:nucleic acid binding"/>
    <property type="evidence" value="ECO:0007669"/>
    <property type="project" value="InterPro"/>
</dbReference>
<dbReference type="GO" id="GO:0008270">
    <property type="term" value="F:zinc ion binding"/>
    <property type="evidence" value="ECO:0007669"/>
    <property type="project" value="UniProtKB-KW"/>
</dbReference>
<keyword evidence="1" id="KW-0479">Metal-binding</keyword>
<evidence type="ECO:0000256" key="2">
    <source>
        <dbReference type="SAM" id="MobiDB-lite"/>
    </source>
</evidence>
<accession>A0A6L2NIU8</accession>
<keyword evidence="1" id="KW-0862">Zinc</keyword>
<organism evidence="4">
    <name type="scientific">Tanacetum cinerariifolium</name>
    <name type="common">Dalmatian daisy</name>
    <name type="synonym">Chrysanthemum cinerariifolium</name>
    <dbReference type="NCBI Taxonomy" id="118510"/>
    <lineage>
        <taxon>Eukaryota</taxon>
        <taxon>Viridiplantae</taxon>
        <taxon>Streptophyta</taxon>
        <taxon>Embryophyta</taxon>
        <taxon>Tracheophyta</taxon>
        <taxon>Spermatophyta</taxon>
        <taxon>Magnoliopsida</taxon>
        <taxon>eudicotyledons</taxon>
        <taxon>Gunneridae</taxon>
        <taxon>Pentapetalae</taxon>
        <taxon>asterids</taxon>
        <taxon>campanulids</taxon>
        <taxon>Asterales</taxon>
        <taxon>Asteraceae</taxon>
        <taxon>Asteroideae</taxon>
        <taxon>Anthemideae</taxon>
        <taxon>Anthemidinae</taxon>
        <taxon>Tanacetum</taxon>
    </lineage>
</organism>
<feature type="compositionally biased region" description="Basic and acidic residues" evidence="2">
    <location>
        <begin position="213"/>
        <end position="227"/>
    </location>
</feature>
<dbReference type="InterPro" id="IPR001878">
    <property type="entry name" value="Znf_CCHC"/>
</dbReference>
<reference evidence="4" key="1">
    <citation type="journal article" date="2019" name="Sci. Rep.">
        <title>Draft genome of Tanacetum cinerariifolium, the natural source of mosquito coil.</title>
        <authorList>
            <person name="Yamashiro T."/>
            <person name="Shiraishi A."/>
            <person name="Satake H."/>
            <person name="Nakayama K."/>
        </authorList>
    </citation>
    <scope>NUCLEOTIDE SEQUENCE</scope>
</reference>
<dbReference type="SMART" id="SM00343">
    <property type="entry name" value="ZnF_C2HC"/>
    <property type="match status" value="1"/>
</dbReference>